<sequence>MLFNKLKKSDDQHEPEQKEKKVKNLLQEDKDEAAVAELFEEKPVGDVKTGFSFRRRKTQKIIKEINNQKVKVLLFYTDVKNILRQLEFGLQPVNNIHLGKNDEYTVWTYLEKKDHLEFELDNSTRHFFWEWIAEQKVDPNQIAIIALDIKKLYEQTKADWEYDEVTRRIKISENIKPEVISWILVKNPEYVKRIEQYLMSQNNLKIKLFKGEKGNIENLTVKSRKK</sequence>
<feature type="compositionally biased region" description="Basic and acidic residues" evidence="1">
    <location>
        <begin position="7"/>
        <end position="19"/>
    </location>
</feature>
<dbReference type="RefSeq" id="WP_016341144.1">
    <property type="nucleotide sequence ID" value="NC_021284.1"/>
</dbReference>
<dbReference type="PATRIC" id="fig|1276229.3.peg.908"/>
<dbReference type="KEGG" id="ssyr:SSYRP_v1c09150"/>
<dbReference type="OrthoDB" id="390260at2"/>
<dbReference type="AlphaFoldDB" id="R4UF05"/>
<dbReference type="STRING" id="1276229.SSYRP_v1c09150"/>
<proteinExistence type="predicted"/>
<reference evidence="2 3" key="1">
    <citation type="journal article" date="2013" name="Genome Biol. Evol.">
        <title>Complete genomes of two dipteran-associated spiroplasmas provided insights into the origin, dynamics, and impacts of viral invasion in spiroplasma.</title>
        <authorList>
            <person name="Ku C."/>
            <person name="Lo W.S."/>
            <person name="Chen L.L."/>
            <person name="Kuo C.H."/>
        </authorList>
    </citation>
    <scope>NUCLEOTIDE SEQUENCE [LARGE SCALE GENOMIC DNA]</scope>
    <source>
        <strain evidence="2">EA-1</strain>
    </source>
</reference>
<gene>
    <name evidence="2" type="ORF">SSYRP_v1c09150</name>
</gene>
<name>R4UF05_9MOLU</name>
<dbReference type="Proteomes" id="UP000013963">
    <property type="component" value="Chromosome"/>
</dbReference>
<evidence type="ECO:0000313" key="2">
    <source>
        <dbReference type="EMBL" id="AGM26504.1"/>
    </source>
</evidence>
<feature type="region of interest" description="Disordered" evidence="1">
    <location>
        <begin position="1"/>
        <end position="25"/>
    </location>
</feature>
<dbReference type="EMBL" id="CP005078">
    <property type="protein sequence ID" value="AGM26504.1"/>
    <property type="molecule type" value="Genomic_DNA"/>
</dbReference>
<evidence type="ECO:0008006" key="4">
    <source>
        <dbReference type="Google" id="ProtNLM"/>
    </source>
</evidence>
<dbReference type="HOGENOM" id="CLU_106731_0_0_14"/>
<keyword evidence="3" id="KW-1185">Reference proteome</keyword>
<evidence type="ECO:0000313" key="3">
    <source>
        <dbReference type="Proteomes" id="UP000013963"/>
    </source>
</evidence>
<evidence type="ECO:0000256" key="1">
    <source>
        <dbReference type="SAM" id="MobiDB-lite"/>
    </source>
</evidence>
<organism evidence="2 3">
    <name type="scientific">Spiroplasma syrphidicola EA-1</name>
    <dbReference type="NCBI Taxonomy" id="1276229"/>
    <lineage>
        <taxon>Bacteria</taxon>
        <taxon>Bacillati</taxon>
        <taxon>Mycoplasmatota</taxon>
        <taxon>Mollicutes</taxon>
        <taxon>Entomoplasmatales</taxon>
        <taxon>Spiroplasmataceae</taxon>
        <taxon>Spiroplasma</taxon>
    </lineage>
</organism>
<accession>R4UF05</accession>
<protein>
    <recommendedName>
        <fullName evidence="4">Acetyltransferase</fullName>
    </recommendedName>
</protein>